<dbReference type="Proteomes" id="UP000054564">
    <property type="component" value="Unassembled WGS sequence"/>
</dbReference>
<evidence type="ECO:0000313" key="3">
    <source>
        <dbReference type="Proteomes" id="UP000054564"/>
    </source>
</evidence>
<protein>
    <submittedName>
        <fullName evidence="2">Uncharacterized protein</fullName>
    </submittedName>
</protein>
<evidence type="ECO:0000256" key="1">
    <source>
        <dbReference type="SAM" id="MobiDB-lite"/>
    </source>
</evidence>
<proteinExistence type="predicted"/>
<accession>A0A0L0W0P5</accession>
<name>A0A0L0W0P5_9BASI</name>
<feature type="region of interest" description="Disordered" evidence="1">
    <location>
        <begin position="335"/>
        <end position="372"/>
    </location>
</feature>
<organism evidence="2 3">
    <name type="scientific">Puccinia striiformis f. sp. tritici PST-78</name>
    <dbReference type="NCBI Taxonomy" id="1165861"/>
    <lineage>
        <taxon>Eukaryota</taxon>
        <taxon>Fungi</taxon>
        <taxon>Dikarya</taxon>
        <taxon>Basidiomycota</taxon>
        <taxon>Pucciniomycotina</taxon>
        <taxon>Pucciniomycetes</taxon>
        <taxon>Pucciniales</taxon>
        <taxon>Pucciniaceae</taxon>
        <taxon>Puccinia</taxon>
    </lineage>
</organism>
<dbReference type="EMBL" id="AJIL01000009">
    <property type="protein sequence ID" value="KNF05027.1"/>
    <property type="molecule type" value="Genomic_DNA"/>
</dbReference>
<reference evidence="3" key="1">
    <citation type="submission" date="2014-03" db="EMBL/GenBank/DDBJ databases">
        <title>The Genome Sequence of Puccinia striiformis f. sp. tritici PST-78.</title>
        <authorList>
            <consortium name="The Broad Institute Genome Sequencing Platform"/>
            <person name="Cuomo C."/>
            <person name="Hulbert S."/>
            <person name="Chen X."/>
            <person name="Walker B."/>
            <person name="Young S.K."/>
            <person name="Zeng Q."/>
            <person name="Gargeya S."/>
            <person name="Fitzgerald M."/>
            <person name="Haas B."/>
            <person name="Abouelleil A."/>
            <person name="Alvarado L."/>
            <person name="Arachchi H.M."/>
            <person name="Berlin A.M."/>
            <person name="Chapman S.B."/>
            <person name="Goldberg J."/>
            <person name="Griggs A."/>
            <person name="Gujja S."/>
            <person name="Hansen M."/>
            <person name="Howarth C."/>
            <person name="Imamovic A."/>
            <person name="Larimer J."/>
            <person name="McCowan C."/>
            <person name="Montmayeur A."/>
            <person name="Murphy C."/>
            <person name="Neiman D."/>
            <person name="Pearson M."/>
            <person name="Priest M."/>
            <person name="Roberts A."/>
            <person name="Saif S."/>
            <person name="Shea T."/>
            <person name="Sisk P."/>
            <person name="Sykes S."/>
            <person name="Wortman J."/>
            <person name="Nusbaum C."/>
            <person name="Birren B."/>
        </authorList>
    </citation>
    <scope>NUCLEOTIDE SEQUENCE [LARGE SCALE GENOMIC DNA]</scope>
    <source>
        <strain evidence="3">race PST-78</strain>
    </source>
</reference>
<feature type="compositionally biased region" description="Basic and acidic residues" evidence="1">
    <location>
        <begin position="361"/>
        <end position="372"/>
    </location>
</feature>
<evidence type="ECO:0000313" key="2">
    <source>
        <dbReference type="EMBL" id="KNF05027.1"/>
    </source>
</evidence>
<comment type="caution">
    <text evidence="2">The sequence shown here is derived from an EMBL/GenBank/DDBJ whole genome shotgun (WGS) entry which is preliminary data.</text>
</comment>
<gene>
    <name evidence="2" type="ORF">PSTG_01656</name>
</gene>
<sequence>MSSPPSPPTNQLFNPLLPVPRNFPSIHPHRITAATTLEALPTRLLERFHLETSDLALVTDLINTPLEHRWALTALMLVRGHPRGPHDSIPHAHTPEVSLDRGEQFFFSAQLQDFIKSSLRATLLRGDIEYYSRACYAGPARLSCTPMTVVKAHLRQQFRSGLIPSTALPHGYGRWKPSALGRMSHLIGDRLEVEKFWFQAIIMLNILPFSEGSGRIPTLEILMDNLWRELLPEHANCYEPLIPEEPTDQDHYRIAHMRLHFLDGQFNPPVPSEPLWITFDREIQVISRQSVAYREAHAEAIRQRDADLFNGWNDLEAIAVQDRRLPNQHEIEAQMPHAPMPSSPTTNGGPPPGNNIPMDSEPGHDAAEPTMQ</sequence>
<dbReference type="AlphaFoldDB" id="A0A0L0W0P5"/>
<keyword evidence="3" id="KW-1185">Reference proteome</keyword>